<keyword evidence="14" id="KW-0999">Mitochondrion inner membrane</keyword>
<evidence type="ECO:0000256" key="14">
    <source>
        <dbReference type="ARBA" id="ARBA00022792"/>
    </source>
</evidence>
<evidence type="ECO:0000313" key="25">
    <source>
        <dbReference type="EMBL" id="KAL2823367.1"/>
    </source>
</evidence>
<dbReference type="PROSITE" id="PS00599">
    <property type="entry name" value="AA_TRANSFER_CLASS_2"/>
    <property type="match status" value="1"/>
</dbReference>
<evidence type="ECO:0000256" key="13">
    <source>
        <dbReference type="ARBA" id="ARBA00022695"/>
    </source>
</evidence>
<evidence type="ECO:0000256" key="10">
    <source>
        <dbReference type="ARBA" id="ARBA00022516"/>
    </source>
</evidence>
<dbReference type="Gene3D" id="3.40.640.10">
    <property type="entry name" value="Type I PLP-dependent aspartate aminotransferase-like (Major domain)"/>
    <property type="match status" value="1"/>
</dbReference>
<dbReference type="EC" id="2.7.7.41" evidence="8"/>
<evidence type="ECO:0000256" key="19">
    <source>
        <dbReference type="ARBA" id="ARBA00023136"/>
    </source>
</evidence>
<accession>A0ABR4I6U2</accession>
<comment type="caution">
    <text evidence="25">The sequence shown here is derived from an EMBL/GenBank/DDBJ whole genome shotgun (WGS) entry which is preliminary data.</text>
</comment>
<dbReference type="InterPro" id="IPR015424">
    <property type="entry name" value="PyrdxlP-dep_Trfase"/>
</dbReference>
<dbReference type="PANTHER" id="PTHR13619:SF0">
    <property type="entry name" value="PHOSPHATIDATE CYTIDYLYLTRANSFERASE, MITOCHONDRIAL"/>
    <property type="match status" value="1"/>
</dbReference>
<keyword evidence="11" id="KW-0032">Aminotransferase</keyword>
<dbReference type="InterPro" id="IPR001917">
    <property type="entry name" value="Aminotrans_II_pyridoxalP_BS"/>
</dbReference>
<feature type="domain" description="Aminotransferase class I/classII large" evidence="24">
    <location>
        <begin position="468"/>
        <end position="797"/>
    </location>
</feature>
<evidence type="ECO:0000256" key="21">
    <source>
        <dbReference type="ARBA" id="ARBA00023264"/>
    </source>
</evidence>
<dbReference type="PANTHER" id="PTHR13619">
    <property type="entry name" value="PHOSPHATIDATE CYTIDYLYLTRANSFERASE, MITOCHONDRIAL"/>
    <property type="match status" value="1"/>
</dbReference>
<comment type="cofactor">
    <cofactor evidence="1">
        <name>pyridoxal 5'-phosphate</name>
        <dbReference type="ChEBI" id="CHEBI:597326"/>
    </cofactor>
</comment>
<dbReference type="InterPro" id="IPR015422">
    <property type="entry name" value="PyrdxlP-dep_Trfase_small"/>
</dbReference>
<dbReference type="Proteomes" id="UP001610335">
    <property type="component" value="Unassembled WGS sequence"/>
</dbReference>
<keyword evidence="17" id="KW-0443">Lipid metabolism</keyword>
<evidence type="ECO:0000256" key="6">
    <source>
        <dbReference type="ARBA" id="ARBA00005458"/>
    </source>
</evidence>
<proteinExistence type="inferred from homology"/>
<keyword evidence="16" id="KW-0663">Pyridoxal phosphate</keyword>
<comment type="similarity">
    <text evidence="7">Belongs to the class-II pyridoxal-phosphate-dependent aminotransferase family.</text>
</comment>
<keyword evidence="13" id="KW-0548">Nucleotidyltransferase</keyword>
<evidence type="ECO:0000256" key="12">
    <source>
        <dbReference type="ARBA" id="ARBA00022679"/>
    </source>
</evidence>
<protein>
    <recommendedName>
        <fullName evidence="9">Phosphatidate cytidylyltransferase, mitochondrial</fullName>
        <ecNumber evidence="8">2.7.7.41</ecNumber>
    </recommendedName>
    <alternativeName>
        <fullName evidence="22">CDP-diacylglycerol synthase</fullName>
    </alternativeName>
    <alternativeName>
        <fullName evidence="23">Imidazole acetol-phosphate transaminase</fullName>
    </alternativeName>
</protein>
<dbReference type="NCBIfam" id="TIGR01141">
    <property type="entry name" value="hisC"/>
    <property type="match status" value="1"/>
</dbReference>
<keyword evidence="15" id="KW-0460">Magnesium</keyword>
<sequence>MREATVSDYGDWDANPNLAISAFSELPSKDFGINQHMVINQEFKEALRQILWQFKAPIRYAFAYGSGVFPQNGSAQSSEQCHPSAPAAISNMQQGKGKMIDFIFGVSYSQHWHSLNLAQHREHYSGVRYGGSYMVSQVQDRFGAGVYFNPYITVNGTLIKYGVVNIDTLCNDLSHWNTLYLAGRLQKPVKILRDHPKVRLANQMNLLSAVRVALLLLPEEFTEFQLYSTIASISYMGDLRMALPVEDPRKVNNIVSSQMANFRRLYAPLIENLPNVVFNDQRCTENDWIDDPEANVRLSQDMDPVKRGNMVRRLPESFREKLYFQYQTRFEIPRSEFMKMMKESNDNDPELIRRRQGGPFEQRIAGDDGLKKEISAAITKTIRWPSSIETVKGLFTAGISRTWRYLKAKQDKWKNSGKKIYDGTNILLDANENAYGPGLALNAEGALQESTVNGGSTGSSKPEIDLLGLNRYPDPHQHPLKQLFCNLRNTHTHTEKTIGPENLFVGVGSDEAIDALLRAFCIPGKDKILTCPPTYGMYSVSADVNDVEIVKVPLDTENNFALQPEKINAALSADPSIKLVYICSPGNPTANLIAKSDIQKVLEHPTWNGVVVVDEAYIDFAPEGSSLAEWVAEWPNLVVMQTLSKAFGLAGIRLGVAFTSPEIATLLNSLKAPYNISSPTSALATAALGKPRNLDVMRAYRSKIITQRNRLLAELPSIPGIGRFRGGQESNFLLVELLDKAADQGGKPSNAVALATYEAMAEKRGVVVRFRGKELGCEGCLRITVGTEEEVTRFLEEVKVVLGGLLSGGEIAAKK</sequence>
<comment type="pathway">
    <text evidence="5">Lipid metabolism.</text>
</comment>
<evidence type="ECO:0000256" key="18">
    <source>
        <dbReference type="ARBA" id="ARBA00023128"/>
    </source>
</evidence>
<dbReference type="Pfam" id="PF00155">
    <property type="entry name" value="Aminotran_1_2"/>
    <property type="match status" value="1"/>
</dbReference>
<name>A0ABR4I6U2_9EURO</name>
<evidence type="ECO:0000256" key="11">
    <source>
        <dbReference type="ARBA" id="ARBA00022576"/>
    </source>
</evidence>
<evidence type="ECO:0000256" key="3">
    <source>
        <dbReference type="ARBA" id="ARBA00004443"/>
    </source>
</evidence>
<evidence type="ECO:0000259" key="24">
    <source>
        <dbReference type="Pfam" id="PF00155"/>
    </source>
</evidence>
<keyword evidence="12" id="KW-0808">Transferase</keyword>
<dbReference type="Pfam" id="PF09139">
    <property type="entry name" value="Tam41_Mmp37"/>
    <property type="match status" value="1"/>
</dbReference>
<evidence type="ECO:0000256" key="23">
    <source>
        <dbReference type="ARBA" id="ARBA00030262"/>
    </source>
</evidence>
<evidence type="ECO:0000256" key="4">
    <source>
        <dbReference type="ARBA" id="ARBA00005119"/>
    </source>
</evidence>
<evidence type="ECO:0000256" key="9">
    <source>
        <dbReference type="ARBA" id="ARBA00018337"/>
    </source>
</evidence>
<keyword evidence="18" id="KW-0496">Mitochondrion</keyword>
<comment type="cofactor">
    <cofactor evidence="2">
        <name>Mg(2+)</name>
        <dbReference type="ChEBI" id="CHEBI:18420"/>
    </cofactor>
</comment>
<gene>
    <name evidence="25" type="ORF">BDW59DRAFT_173524</name>
</gene>
<evidence type="ECO:0000256" key="17">
    <source>
        <dbReference type="ARBA" id="ARBA00023098"/>
    </source>
</evidence>
<comment type="pathway">
    <text evidence="4">Phospholipid metabolism; CDP-diacylglycerol biosynthesis; CDP-diacylglycerol from sn-glycerol 3-phosphate: step 3/3.</text>
</comment>
<dbReference type="CDD" id="cd00609">
    <property type="entry name" value="AAT_like"/>
    <property type="match status" value="1"/>
</dbReference>
<keyword evidence="19" id="KW-0472">Membrane</keyword>
<comment type="similarity">
    <text evidence="6">Belongs to the TAM41 family.</text>
</comment>
<dbReference type="InterPro" id="IPR004839">
    <property type="entry name" value="Aminotransferase_I/II_large"/>
</dbReference>
<dbReference type="InterPro" id="IPR015421">
    <property type="entry name" value="PyrdxlP-dep_Trfase_major"/>
</dbReference>
<keyword evidence="20" id="KW-0594">Phospholipid biosynthesis</keyword>
<evidence type="ECO:0000313" key="26">
    <source>
        <dbReference type="Proteomes" id="UP001610335"/>
    </source>
</evidence>
<evidence type="ECO:0000256" key="5">
    <source>
        <dbReference type="ARBA" id="ARBA00005189"/>
    </source>
</evidence>
<dbReference type="EMBL" id="JBFXLS010000053">
    <property type="protein sequence ID" value="KAL2823367.1"/>
    <property type="molecule type" value="Genomic_DNA"/>
</dbReference>
<evidence type="ECO:0000256" key="1">
    <source>
        <dbReference type="ARBA" id="ARBA00001933"/>
    </source>
</evidence>
<evidence type="ECO:0000256" key="20">
    <source>
        <dbReference type="ARBA" id="ARBA00023209"/>
    </source>
</evidence>
<keyword evidence="10" id="KW-0444">Lipid biosynthesis</keyword>
<keyword evidence="26" id="KW-1185">Reference proteome</keyword>
<evidence type="ECO:0000256" key="8">
    <source>
        <dbReference type="ARBA" id="ARBA00012487"/>
    </source>
</evidence>
<keyword evidence="21" id="KW-1208">Phospholipid metabolism</keyword>
<evidence type="ECO:0000256" key="15">
    <source>
        <dbReference type="ARBA" id="ARBA00022842"/>
    </source>
</evidence>
<reference evidence="25 26" key="1">
    <citation type="submission" date="2024-07" db="EMBL/GenBank/DDBJ databases">
        <title>Section-level genome sequencing and comparative genomics of Aspergillus sections Usti and Cavernicolus.</title>
        <authorList>
            <consortium name="Lawrence Berkeley National Laboratory"/>
            <person name="Nybo J.L."/>
            <person name="Vesth T.C."/>
            <person name="Theobald S."/>
            <person name="Frisvad J.C."/>
            <person name="Larsen T.O."/>
            <person name="Kjaerboelling I."/>
            <person name="Rothschild-Mancinelli K."/>
            <person name="Lyhne E.K."/>
            <person name="Kogle M.E."/>
            <person name="Barry K."/>
            <person name="Clum A."/>
            <person name="Na H."/>
            <person name="Ledsgaard L."/>
            <person name="Lin J."/>
            <person name="Lipzen A."/>
            <person name="Kuo A."/>
            <person name="Riley R."/>
            <person name="Mondo S."/>
            <person name="LaButti K."/>
            <person name="Haridas S."/>
            <person name="Pangalinan J."/>
            <person name="Salamov A.A."/>
            <person name="Simmons B.A."/>
            <person name="Magnuson J.K."/>
            <person name="Chen J."/>
            <person name="Drula E."/>
            <person name="Henrissat B."/>
            <person name="Wiebenga A."/>
            <person name="Lubbers R.J."/>
            <person name="Gomes A.C."/>
            <person name="Makela M.R."/>
            <person name="Stajich J."/>
            <person name="Grigoriev I.V."/>
            <person name="Mortensen U.H."/>
            <person name="De vries R.P."/>
            <person name="Baker S.E."/>
            <person name="Andersen M.R."/>
        </authorList>
    </citation>
    <scope>NUCLEOTIDE SEQUENCE [LARGE SCALE GENOMIC DNA]</scope>
    <source>
        <strain evidence="25 26">CBS 600.67</strain>
    </source>
</reference>
<comment type="subcellular location">
    <subcellularLocation>
        <location evidence="3">Mitochondrion inner membrane</location>
        <topology evidence="3">Peripheral membrane protein</topology>
        <orientation evidence="3">Matrix side</orientation>
    </subcellularLocation>
</comment>
<dbReference type="Gene3D" id="3.90.1150.10">
    <property type="entry name" value="Aspartate Aminotransferase, domain 1"/>
    <property type="match status" value="1"/>
</dbReference>
<dbReference type="SUPFAM" id="SSF53383">
    <property type="entry name" value="PLP-dependent transferases"/>
    <property type="match status" value="1"/>
</dbReference>
<evidence type="ECO:0000256" key="7">
    <source>
        <dbReference type="ARBA" id="ARBA00008392"/>
    </source>
</evidence>
<evidence type="ECO:0000256" key="2">
    <source>
        <dbReference type="ARBA" id="ARBA00001946"/>
    </source>
</evidence>
<evidence type="ECO:0000256" key="22">
    <source>
        <dbReference type="ARBA" id="ARBA00029893"/>
    </source>
</evidence>
<organism evidence="25 26">
    <name type="scientific">Aspergillus cavernicola</name>
    <dbReference type="NCBI Taxonomy" id="176166"/>
    <lineage>
        <taxon>Eukaryota</taxon>
        <taxon>Fungi</taxon>
        <taxon>Dikarya</taxon>
        <taxon>Ascomycota</taxon>
        <taxon>Pezizomycotina</taxon>
        <taxon>Eurotiomycetes</taxon>
        <taxon>Eurotiomycetidae</taxon>
        <taxon>Eurotiales</taxon>
        <taxon>Aspergillaceae</taxon>
        <taxon>Aspergillus</taxon>
        <taxon>Aspergillus subgen. Nidulantes</taxon>
    </lineage>
</organism>
<evidence type="ECO:0000256" key="16">
    <source>
        <dbReference type="ARBA" id="ARBA00022898"/>
    </source>
</evidence>
<dbReference type="InterPro" id="IPR015222">
    <property type="entry name" value="Tam41"/>
</dbReference>
<dbReference type="InterPro" id="IPR005861">
    <property type="entry name" value="HisP_aminotrans"/>
</dbReference>